<evidence type="ECO:0000256" key="3">
    <source>
        <dbReference type="ARBA" id="ARBA00022833"/>
    </source>
</evidence>
<dbReference type="InterPro" id="IPR052113">
    <property type="entry name" value="FYVE-type_Zinc_Finger"/>
</dbReference>
<sequence length="307" mass="33500">MIERKSVTGEWKPDGAAPECEGCSTRFTLYNRRHHCRYCGGVFCGVCSNNYTMLPLLDKVNPQRVCHVCWTACQEPLLSAAPNSIIALTGTDSGKEETAQMSVNQGVPSTAMRLDASVVTVDGSGLEESRSLVDTDEYSTSSDSDDVSAGVGAVYSSVEDGPRVSSITFIAALQENLRHADDPDVIKVLMYASPTRHQLILTSVGVEETMQMLAKRLAEAYFRLLNGPFKAPADENISDLAEKLRFYSETAMIDEDVCAVDVAMRCRRLVLSTRAAVEWQADHIDSSISDFFHGELSTGCEEGRDGC</sequence>
<dbReference type="AlphaFoldDB" id="G0TXY9"/>
<reference evidence="6" key="1">
    <citation type="journal article" date="2012" name="Proc. Natl. Acad. Sci. U.S.A.">
        <title>Antigenic diversity is generated by distinct evolutionary mechanisms in African trypanosome species.</title>
        <authorList>
            <person name="Jackson A.P."/>
            <person name="Berry A."/>
            <person name="Aslett M."/>
            <person name="Allison H.C."/>
            <person name="Burton P."/>
            <person name="Vavrova-Anderson J."/>
            <person name="Brown R."/>
            <person name="Browne H."/>
            <person name="Corton N."/>
            <person name="Hauser H."/>
            <person name="Gamble J."/>
            <person name="Gilderthorp R."/>
            <person name="Marcello L."/>
            <person name="McQuillan J."/>
            <person name="Otto T.D."/>
            <person name="Quail M.A."/>
            <person name="Sanders M.J."/>
            <person name="van Tonder A."/>
            <person name="Ginger M.L."/>
            <person name="Field M.C."/>
            <person name="Barry J.D."/>
            <person name="Hertz-Fowler C."/>
            <person name="Berriman M."/>
        </authorList>
    </citation>
    <scope>NUCLEOTIDE SEQUENCE</scope>
    <source>
        <strain evidence="6">Y486</strain>
    </source>
</reference>
<dbReference type="GO" id="GO:0008270">
    <property type="term" value="F:zinc ion binding"/>
    <property type="evidence" value="ECO:0007669"/>
    <property type="project" value="UniProtKB-KW"/>
</dbReference>
<dbReference type="InterPro" id="IPR011011">
    <property type="entry name" value="Znf_FYVE_PHD"/>
</dbReference>
<keyword evidence="3" id="KW-0862">Zinc</keyword>
<dbReference type="SMART" id="SM00064">
    <property type="entry name" value="FYVE"/>
    <property type="match status" value="1"/>
</dbReference>
<evidence type="ECO:0000313" key="6">
    <source>
        <dbReference type="EMBL" id="CCC48833.1"/>
    </source>
</evidence>
<evidence type="ECO:0000256" key="1">
    <source>
        <dbReference type="ARBA" id="ARBA00022723"/>
    </source>
</evidence>
<protein>
    <recommendedName>
        <fullName evidence="5">FYVE-type domain-containing protein</fullName>
    </recommendedName>
</protein>
<evidence type="ECO:0000259" key="5">
    <source>
        <dbReference type="PROSITE" id="PS50178"/>
    </source>
</evidence>
<dbReference type="Pfam" id="PF01363">
    <property type="entry name" value="FYVE"/>
    <property type="match status" value="1"/>
</dbReference>
<dbReference type="InterPro" id="IPR013083">
    <property type="entry name" value="Znf_RING/FYVE/PHD"/>
</dbReference>
<proteinExistence type="predicted"/>
<evidence type="ECO:0000256" key="4">
    <source>
        <dbReference type="PROSITE-ProRule" id="PRU00091"/>
    </source>
</evidence>
<dbReference type="PANTHER" id="PTHR39490">
    <property type="entry name" value="ARRESTIN DOMAIN-CONTAINING PROTEIN D"/>
    <property type="match status" value="1"/>
</dbReference>
<dbReference type="PROSITE" id="PS50178">
    <property type="entry name" value="ZF_FYVE"/>
    <property type="match status" value="1"/>
</dbReference>
<evidence type="ECO:0000256" key="2">
    <source>
        <dbReference type="ARBA" id="ARBA00022771"/>
    </source>
</evidence>
<dbReference type="PANTHER" id="PTHR39490:SF8">
    <property type="entry name" value="ZINC FINGER FYVE DOMAIN-CONTAINING PROTEIN 21"/>
    <property type="match status" value="1"/>
</dbReference>
<dbReference type="InterPro" id="IPR017455">
    <property type="entry name" value="Znf_FYVE-rel"/>
</dbReference>
<organism evidence="6">
    <name type="scientific">Trypanosoma vivax (strain Y486)</name>
    <dbReference type="NCBI Taxonomy" id="1055687"/>
    <lineage>
        <taxon>Eukaryota</taxon>
        <taxon>Discoba</taxon>
        <taxon>Euglenozoa</taxon>
        <taxon>Kinetoplastea</taxon>
        <taxon>Metakinetoplastina</taxon>
        <taxon>Trypanosomatida</taxon>
        <taxon>Trypanosomatidae</taxon>
        <taxon>Trypanosoma</taxon>
        <taxon>Duttonella</taxon>
    </lineage>
</organism>
<dbReference type="SUPFAM" id="SSF57903">
    <property type="entry name" value="FYVE/PHD zinc finger"/>
    <property type="match status" value="1"/>
</dbReference>
<gene>
    <name evidence="6" type="ORF">TVY486_0701710</name>
</gene>
<keyword evidence="1" id="KW-0479">Metal-binding</keyword>
<feature type="domain" description="FYVE-type" evidence="5">
    <location>
        <begin position="14"/>
        <end position="74"/>
    </location>
</feature>
<dbReference type="Gene3D" id="3.30.40.10">
    <property type="entry name" value="Zinc/RING finger domain, C3HC4 (zinc finger)"/>
    <property type="match status" value="1"/>
</dbReference>
<keyword evidence="2 4" id="KW-0863">Zinc-finger</keyword>
<accession>G0TXY9</accession>
<dbReference type="VEuPathDB" id="TriTrypDB:TvY486_0701710"/>
<dbReference type="EMBL" id="HE573023">
    <property type="protein sequence ID" value="CCC48833.1"/>
    <property type="molecule type" value="Genomic_DNA"/>
</dbReference>
<dbReference type="InterPro" id="IPR000306">
    <property type="entry name" value="Znf_FYVE"/>
</dbReference>
<name>G0TXY9_TRYVY</name>